<keyword evidence="3" id="KW-1003">Cell membrane</keyword>
<keyword evidence="4 9" id="KW-0812">Transmembrane</keyword>
<dbReference type="Pfam" id="PF00664">
    <property type="entry name" value="ABC_membrane"/>
    <property type="match status" value="1"/>
</dbReference>
<dbReference type="FunFam" id="3.40.50.300:FF:000221">
    <property type="entry name" value="Multidrug ABC transporter ATP-binding protein"/>
    <property type="match status" value="1"/>
</dbReference>
<dbReference type="InterPro" id="IPR003593">
    <property type="entry name" value="AAA+_ATPase"/>
</dbReference>
<feature type="domain" description="ABC transporter" evidence="10">
    <location>
        <begin position="334"/>
        <end position="567"/>
    </location>
</feature>
<dbReference type="Gene3D" id="1.20.1560.10">
    <property type="entry name" value="ABC transporter type 1, transmembrane domain"/>
    <property type="match status" value="1"/>
</dbReference>
<evidence type="ECO:0000256" key="1">
    <source>
        <dbReference type="ARBA" id="ARBA00004651"/>
    </source>
</evidence>
<feature type="transmembrane region" description="Helical" evidence="9">
    <location>
        <begin position="164"/>
        <end position="181"/>
    </location>
</feature>
<keyword evidence="2" id="KW-0813">Transport</keyword>
<reference evidence="12 13" key="1">
    <citation type="submission" date="2012-10" db="EMBL/GenBank/DDBJ databases">
        <title>Draft Genome Sequence of Paenibacillus popilliae ATCC 14706T.</title>
        <authorList>
            <person name="Iiyama K."/>
            <person name="Mori K."/>
            <person name="Mon H."/>
            <person name="Chieda Y."/>
            <person name="Lee J.M."/>
            <person name="Kusakabe T."/>
            <person name="Tashiro K."/>
            <person name="Asano S."/>
            <person name="Yasunaga-Aoki C."/>
            <person name="Shimizu S."/>
        </authorList>
    </citation>
    <scope>NUCLEOTIDE SEQUENCE [LARGE SCALE GENOMIC DNA]</scope>
    <source>
        <strain evidence="12 13">ATCC 14706</strain>
    </source>
</reference>
<feature type="domain" description="ABC transmembrane type-1" evidence="11">
    <location>
        <begin position="19"/>
        <end position="303"/>
    </location>
</feature>
<feature type="transmembrane region" description="Helical" evidence="9">
    <location>
        <begin position="267"/>
        <end position="290"/>
    </location>
</feature>
<evidence type="ECO:0000256" key="8">
    <source>
        <dbReference type="ARBA" id="ARBA00023136"/>
    </source>
</evidence>
<evidence type="ECO:0000259" key="11">
    <source>
        <dbReference type="PROSITE" id="PS50929"/>
    </source>
</evidence>
<evidence type="ECO:0000256" key="6">
    <source>
        <dbReference type="ARBA" id="ARBA00022840"/>
    </source>
</evidence>
<evidence type="ECO:0000313" key="12">
    <source>
        <dbReference type="EMBL" id="GAC43845.1"/>
    </source>
</evidence>
<comment type="caution">
    <text evidence="12">The sequence shown here is derived from an EMBL/GenBank/DDBJ whole genome shotgun (WGS) entry which is preliminary data.</text>
</comment>
<proteinExistence type="predicted"/>
<sequence>MERLYNITAGHPKKMRKPILWAVLANLANLFPVGCVTVAVSIIYAFYAGWQPDLNMHILWLAWGGMVLFVPLVFAAEVKSYRATYRGAYESSAEGRTQLADHVRKLPLGFLMRKDTGELGHRMMNDFTQTETAVTHVFPQLVSGVIIPVLAFCGLIFIDWRMTVAMFAGLPVSLLILWGISRLERQLGQRHAEAKIMQSNRLQEYLLGMKVIKAYNLRGANFKKLERAFYRYMKESIKLEGALGPFFLVAIAFMESGLSLITMTGVYLILGGEISVPLFAMFLLVGTRLFDPLSAAIMRLPEFKYHAMAGERIVNLIHQPVMAGEKEPPENHHIQFEKVTFGYGNHIVLDQISAEMKEGTLTAIVGPSGSGKSTMLRLIVRFYDPQQGKVLFGGNDEREMDPEKLMKKISMVFQDVYLFQDTIRNNIRYGREDASQEEIEAAAREACCHEFIMKLPQGYDTMVGEGGSTLSGGEKQRISIARAMLKNAPVILLDEATSSLDPENEAEMQKAIGRLIKGRTVIMIAHRLRTVVKADNIIVLDKGQIVAQGRHEELLQTSGLYSKLWELQTRTSGWKISVVGGEHPMESTR</sequence>
<evidence type="ECO:0000256" key="5">
    <source>
        <dbReference type="ARBA" id="ARBA00022741"/>
    </source>
</evidence>
<dbReference type="InterPro" id="IPR011527">
    <property type="entry name" value="ABC1_TM_dom"/>
</dbReference>
<evidence type="ECO:0000259" key="10">
    <source>
        <dbReference type="PROSITE" id="PS50893"/>
    </source>
</evidence>
<dbReference type="CDD" id="cd07346">
    <property type="entry name" value="ABC_6TM_exporters"/>
    <property type="match status" value="1"/>
</dbReference>
<dbReference type="GO" id="GO:0005886">
    <property type="term" value="C:plasma membrane"/>
    <property type="evidence" value="ECO:0007669"/>
    <property type="project" value="UniProtKB-SubCell"/>
</dbReference>
<dbReference type="PROSITE" id="PS50893">
    <property type="entry name" value="ABC_TRANSPORTER_2"/>
    <property type="match status" value="1"/>
</dbReference>
<dbReference type="SMART" id="SM00382">
    <property type="entry name" value="AAA"/>
    <property type="match status" value="1"/>
</dbReference>
<evidence type="ECO:0000256" key="2">
    <source>
        <dbReference type="ARBA" id="ARBA00022448"/>
    </source>
</evidence>
<dbReference type="GO" id="GO:0140359">
    <property type="term" value="F:ABC-type transporter activity"/>
    <property type="evidence" value="ECO:0007669"/>
    <property type="project" value="InterPro"/>
</dbReference>
<dbReference type="InterPro" id="IPR036640">
    <property type="entry name" value="ABC1_TM_sf"/>
</dbReference>
<organism evidence="12 13">
    <name type="scientific">Paenibacillus popilliae ATCC 14706</name>
    <dbReference type="NCBI Taxonomy" id="1212764"/>
    <lineage>
        <taxon>Bacteria</taxon>
        <taxon>Bacillati</taxon>
        <taxon>Bacillota</taxon>
        <taxon>Bacilli</taxon>
        <taxon>Bacillales</taxon>
        <taxon>Paenibacillaceae</taxon>
        <taxon>Paenibacillus</taxon>
    </lineage>
</organism>
<feature type="transmembrane region" description="Helical" evidence="9">
    <location>
        <begin position="20"/>
        <end position="46"/>
    </location>
</feature>
<dbReference type="Gene3D" id="3.40.50.300">
    <property type="entry name" value="P-loop containing nucleotide triphosphate hydrolases"/>
    <property type="match status" value="1"/>
</dbReference>
<evidence type="ECO:0000256" key="3">
    <source>
        <dbReference type="ARBA" id="ARBA00022475"/>
    </source>
</evidence>
<feature type="transmembrane region" description="Helical" evidence="9">
    <location>
        <begin position="241"/>
        <end position="261"/>
    </location>
</feature>
<dbReference type="PANTHER" id="PTHR24221">
    <property type="entry name" value="ATP-BINDING CASSETTE SUB-FAMILY B"/>
    <property type="match status" value="1"/>
</dbReference>
<dbReference type="InterPro" id="IPR027417">
    <property type="entry name" value="P-loop_NTPase"/>
</dbReference>
<dbReference type="InterPro" id="IPR017871">
    <property type="entry name" value="ABC_transporter-like_CS"/>
</dbReference>
<dbReference type="InterPro" id="IPR003439">
    <property type="entry name" value="ABC_transporter-like_ATP-bd"/>
</dbReference>
<name>M9LKJ6_PAEPP</name>
<keyword evidence="6" id="KW-0067">ATP-binding</keyword>
<protein>
    <submittedName>
        <fullName evidence="12">ATPase and permease component</fullName>
    </submittedName>
</protein>
<dbReference type="Proteomes" id="UP000029453">
    <property type="component" value="Unassembled WGS sequence"/>
</dbReference>
<evidence type="ECO:0000313" key="13">
    <source>
        <dbReference type="Proteomes" id="UP000029453"/>
    </source>
</evidence>
<dbReference type="EMBL" id="BALG01000256">
    <property type="protein sequence ID" value="GAC43845.1"/>
    <property type="molecule type" value="Genomic_DNA"/>
</dbReference>
<dbReference type="AlphaFoldDB" id="M9LKJ6"/>
<dbReference type="SUPFAM" id="SSF90123">
    <property type="entry name" value="ABC transporter transmembrane region"/>
    <property type="match status" value="1"/>
</dbReference>
<evidence type="ECO:0000256" key="4">
    <source>
        <dbReference type="ARBA" id="ARBA00022692"/>
    </source>
</evidence>
<keyword evidence="8 9" id="KW-0472">Membrane</keyword>
<dbReference type="GO" id="GO:0016887">
    <property type="term" value="F:ATP hydrolysis activity"/>
    <property type="evidence" value="ECO:0007669"/>
    <property type="project" value="InterPro"/>
</dbReference>
<dbReference type="PROSITE" id="PS00211">
    <property type="entry name" value="ABC_TRANSPORTER_1"/>
    <property type="match status" value="1"/>
</dbReference>
<dbReference type="PANTHER" id="PTHR24221:SF397">
    <property type="entry name" value="ABC TRANSPORTER, ATP-BINDING TRANSMEMBRANE PROTEIN"/>
    <property type="match status" value="1"/>
</dbReference>
<accession>M9LKJ6</accession>
<evidence type="ECO:0000256" key="9">
    <source>
        <dbReference type="SAM" id="Phobius"/>
    </source>
</evidence>
<keyword evidence="13" id="KW-1185">Reference proteome</keyword>
<dbReference type="PROSITE" id="PS50929">
    <property type="entry name" value="ABC_TM1F"/>
    <property type="match status" value="1"/>
</dbReference>
<feature type="transmembrane region" description="Helical" evidence="9">
    <location>
        <begin position="137"/>
        <end position="158"/>
    </location>
</feature>
<dbReference type="GO" id="GO:0005524">
    <property type="term" value="F:ATP binding"/>
    <property type="evidence" value="ECO:0007669"/>
    <property type="project" value="UniProtKB-KW"/>
</dbReference>
<gene>
    <name evidence="12" type="ORF">PPOP_3245</name>
</gene>
<dbReference type="GO" id="GO:0034040">
    <property type="term" value="F:ATPase-coupled lipid transmembrane transporter activity"/>
    <property type="evidence" value="ECO:0007669"/>
    <property type="project" value="TreeGrafter"/>
</dbReference>
<evidence type="ECO:0000256" key="7">
    <source>
        <dbReference type="ARBA" id="ARBA00022989"/>
    </source>
</evidence>
<dbReference type="InterPro" id="IPR039421">
    <property type="entry name" value="Type_1_exporter"/>
</dbReference>
<feature type="transmembrane region" description="Helical" evidence="9">
    <location>
        <begin position="58"/>
        <end position="76"/>
    </location>
</feature>
<keyword evidence="5" id="KW-0547">Nucleotide-binding</keyword>
<dbReference type="SUPFAM" id="SSF52540">
    <property type="entry name" value="P-loop containing nucleoside triphosphate hydrolases"/>
    <property type="match status" value="1"/>
</dbReference>
<comment type="subcellular location">
    <subcellularLocation>
        <location evidence="1">Cell membrane</location>
        <topology evidence="1">Multi-pass membrane protein</topology>
    </subcellularLocation>
</comment>
<dbReference type="Pfam" id="PF00005">
    <property type="entry name" value="ABC_tran"/>
    <property type="match status" value="1"/>
</dbReference>
<keyword evidence="7 9" id="KW-1133">Transmembrane helix</keyword>